<name>U5VWU1_9ACTN</name>
<dbReference type="eggNOG" id="COG0456">
    <property type="taxonomic scope" value="Bacteria"/>
</dbReference>
<accession>U5VWU1</accession>
<dbReference type="Proteomes" id="UP000017746">
    <property type="component" value="Chromosome"/>
</dbReference>
<dbReference type="SUPFAM" id="SSF55729">
    <property type="entry name" value="Acyl-CoA N-acyltransferases (Nat)"/>
    <property type="match status" value="1"/>
</dbReference>
<evidence type="ECO:0000256" key="1">
    <source>
        <dbReference type="ARBA" id="ARBA00022679"/>
    </source>
</evidence>
<keyword evidence="2" id="KW-0012">Acyltransferase</keyword>
<dbReference type="InterPro" id="IPR016181">
    <property type="entry name" value="Acyl_CoA_acyltransferase"/>
</dbReference>
<feature type="region of interest" description="Disordered" evidence="3">
    <location>
        <begin position="142"/>
        <end position="161"/>
    </location>
</feature>
<dbReference type="EMBL" id="CP006272">
    <property type="protein sequence ID" value="AGZ40101.1"/>
    <property type="molecule type" value="Genomic_DNA"/>
</dbReference>
<dbReference type="Gene3D" id="1.10.287.900">
    <property type="entry name" value="The crystal structure of the spermine/spermidine acetyltransferase from enterococcus faecali"/>
    <property type="match status" value="1"/>
</dbReference>
<evidence type="ECO:0000256" key="3">
    <source>
        <dbReference type="SAM" id="MobiDB-lite"/>
    </source>
</evidence>
<keyword evidence="6" id="KW-1185">Reference proteome</keyword>
<dbReference type="RefSeq" id="WP_023359649.1">
    <property type="nucleotide sequence ID" value="NC_022657.1"/>
</dbReference>
<dbReference type="HOGENOM" id="CLU_111226_4_0_11"/>
<organism evidence="5 6">
    <name type="scientific">Actinoplanes friuliensis DSM 7358</name>
    <dbReference type="NCBI Taxonomy" id="1246995"/>
    <lineage>
        <taxon>Bacteria</taxon>
        <taxon>Bacillati</taxon>
        <taxon>Actinomycetota</taxon>
        <taxon>Actinomycetes</taxon>
        <taxon>Micromonosporales</taxon>
        <taxon>Micromonosporaceae</taxon>
        <taxon>Actinoplanes</taxon>
    </lineage>
</organism>
<sequence>MDISLEPVTEDNWRACAALSVRPDQQAFVNDVAYYLCMCHYGSVWQPLAVVSGGEVVGFCIWGVDDDRSRWIGGVVVDAARQRTGIGRALVVALRDRLAAEPGCPNVALSYSPDNTAARALYASLGFVETGEMEDDEIVARWSPRDPAGTGGPAGNVGATR</sequence>
<proteinExistence type="predicted"/>
<dbReference type="PROSITE" id="PS51186">
    <property type="entry name" value="GNAT"/>
    <property type="match status" value="1"/>
</dbReference>
<protein>
    <submittedName>
        <fullName evidence="5">GCN5-like N-acetyltransferase</fullName>
    </submittedName>
</protein>
<dbReference type="OrthoDB" id="3526335at2"/>
<gene>
    <name evidence="5" type="ORF">AFR_09060</name>
</gene>
<dbReference type="AlphaFoldDB" id="U5VWU1"/>
<dbReference type="Pfam" id="PF00583">
    <property type="entry name" value="Acetyltransf_1"/>
    <property type="match status" value="1"/>
</dbReference>
<evidence type="ECO:0000256" key="2">
    <source>
        <dbReference type="ARBA" id="ARBA00023315"/>
    </source>
</evidence>
<evidence type="ECO:0000313" key="5">
    <source>
        <dbReference type="EMBL" id="AGZ40101.1"/>
    </source>
</evidence>
<dbReference type="CDD" id="cd04301">
    <property type="entry name" value="NAT_SF"/>
    <property type="match status" value="1"/>
</dbReference>
<dbReference type="InterPro" id="IPR050832">
    <property type="entry name" value="Bact_Acetyltransf"/>
</dbReference>
<dbReference type="STRING" id="1246995.AFR_09060"/>
<dbReference type="GO" id="GO:0016747">
    <property type="term" value="F:acyltransferase activity, transferring groups other than amino-acyl groups"/>
    <property type="evidence" value="ECO:0007669"/>
    <property type="project" value="InterPro"/>
</dbReference>
<dbReference type="InterPro" id="IPR027455">
    <property type="entry name" value="Sper_AcTfrase_N"/>
</dbReference>
<dbReference type="KEGG" id="afs:AFR_09060"/>
<evidence type="ECO:0000259" key="4">
    <source>
        <dbReference type="PROSITE" id="PS51186"/>
    </source>
</evidence>
<feature type="domain" description="N-acetyltransferase" evidence="4">
    <location>
        <begin position="3"/>
        <end position="149"/>
    </location>
</feature>
<dbReference type="Gene3D" id="3.40.630.30">
    <property type="match status" value="1"/>
</dbReference>
<evidence type="ECO:0000313" key="6">
    <source>
        <dbReference type="Proteomes" id="UP000017746"/>
    </source>
</evidence>
<dbReference type="PANTHER" id="PTHR43877">
    <property type="entry name" value="AMINOALKYLPHOSPHONATE N-ACETYLTRANSFERASE-RELATED-RELATED"/>
    <property type="match status" value="1"/>
</dbReference>
<dbReference type="InterPro" id="IPR000182">
    <property type="entry name" value="GNAT_dom"/>
</dbReference>
<reference evidence="5 6" key="1">
    <citation type="journal article" date="2014" name="J. Biotechnol.">
        <title>Complete genome sequence of the actinobacterium Actinoplanes friuliensis HAG 010964, producer of the lipopeptide antibiotic friulimycin.</title>
        <authorList>
            <person name="Ruckert C."/>
            <person name="Szczepanowski R."/>
            <person name="Albersmeier A."/>
            <person name="Goesmann A."/>
            <person name="Fischer N."/>
            <person name="Steinkamper A."/>
            <person name="Puhler A."/>
            <person name="Biener R."/>
            <person name="Schwartz D."/>
            <person name="Kalinowski J."/>
        </authorList>
    </citation>
    <scope>NUCLEOTIDE SEQUENCE [LARGE SCALE GENOMIC DNA]</scope>
    <source>
        <strain evidence="5 6">DSM 7358</strain>
    </source>
</reference>
<dbReference type="PATRIC" id="fig|1246995.3.peg.1843"/>
<keyword evidence="1 5" id="KW-0808">Transferase</keyword>